<evidence type="ECO:0000256" key="1">
    <source>
        <dbReference type="PROSITE-ProRule" id="PRU01011"/>
    </source>
</evidence>
<dbReference type="Pfam" id="PF00045">
    <property type="entry name" value="Hemopexin"/>
    <property type="match status" value="2"/>
</dbReference>
<dbReference type="SMART" id="SM00120">
    <property type="entry name" value="HX"/>
    <property type="match status" value="2"/>
</dbReference>
<dbReference type="FunFam" id="2.110.10.10:FF:000048">
    <property type="entry name" value="Predicted protein"/>
    <property type="match status" value="1"/>
</dbReference>
<dbReference type="PANTHER" id="PTHR10201">
    <property type="entry name" value="MATRIX METALLOPROTEINASE"/>
    <property type="match status" value="1"/>
</dbReference>
<dbReference type="PhylomeDB" id="A7S684"/>
<dbReference type="InParanoid" id="A7S684"/>
<dbReference type="Proteomes" id="UP000001593">
    <property type="component" value="Unassembled WGS sequence"/>
</dbReference>
<dbReference type="InterPro" id="IPR018487">
    <property type="entry name" value="Hemopexin-like_repeat"/>
</dbReference>
<organism evidence="2 3">
    <name type="scientific">Nematostella vectensis</name>
    <name type="common">Starlet sea anemone</name>
    <dbReference type="NCBI Taxonomy" id="45351"/>
    <lineage>
        <taxon>Eukaryota</taxon>
        <taxon>Metazoa</taxon>
        <taxon>Cnidaria</taxon>
        <taxon>Anthozoa</taxon>
        <taxon>Hexacorallia</taxon>
        <taxon>Actiniaria</taxon>
        <taxon>Edwardsiidae</taxon>
        <taxon>Nematostella</taxon>
    </lineage>
</organism>
<dbReference type="OMA" id="IDAIFRW"/>
<evidence type="ECO:0008006" key="4">
    <source>
        <dbReference type="Google" id="ProtNLM"/>
    </source>
</evidence>
<keyword evidence="3" id="KW-1185">Reference proteome</keyword>
<evidence type="ECO:0000313" key="3">
    <source>
        <dbReference type="Proteomes" id="UP000001593"/>
    </source>
</evidence>
<dbReference type="HOGENOM" id="CLU_165717_0_0_1"/>
<dbReference type="InterPro" id="IPR036375">
    <property type="entry name" value="Hemopexin-like_dom_sf"/>
</dbReference>
<name>A7S684_NEMVE</name>
<evidence type="ECO:0000313" key="2">
    <source>
        <dbReference type="EMBL" id="EDO40770.1"/>
    </source>
</evidence>
<gene>
    <name evidence="2" type="ORF">NEMVEDRAFT_v1g28941</name>
</gene>
<dbReference type="AlphaFoldDB" id="A7S684"/>
<dbReference type="PANTHER" id="PTHR10201:SF331">
    <property type="entry name" value="MATRIX METALLOPROTEINASE-14-LIKE ISOFORM X1"/>
    <property type="match status" value="1"/>
</dbReference>
<feature type="repeat" description="Hemopexin" evidence="1">
    <location>
        <begin position="47"/>
        <end position="95"/>
    </location>
</feature>
<feature type="non-terminal residue" evidence="2">
    <location>
        <position position="1"/>
    </location>
</feature>
<feature type="non-terminal residue" evidence="2">
    <location>
        <position position="96"/>
    </location>
</feature>
<protein>
    <recommendedName>
        <fullName evidence="4">Hemopexin</fullName>
    </recommendedName>
</protein>
<accession>A7S684</accession>
<dbReference type="EMBL" id="DS469586">
    <property type="protein sequence ID" value="EDO40770.1"/>
    <property type="molecule type" value="Genomic_DNA"/>
</dbReference>
<dbReference type="eggNOG" id="KOG1565">
    <property type="taxonomic scope" value="Eukaryota"/>
</dbReference>
<feature type="repeat" description="Hemopexin" evidence="1">
    <location>
        <begin position="1"/>
        <end position="46"/>
    </location>
</feature>
<dbReference type="Gene3D" id="2.110.10.10">
    <property type="entry name" value="Hemopexin-like domain"/>
    <property type="match status" value="2"/>
</dbReference>
<dbReference type="SUPFAM" id="SSF50923">
    <property type="entry name" value="Hemopexin-like domain"/>
    <property type="match status" value="1"/>
</dbReference>
<sequence length="96" mass="11184">QIDAIFRWIDGFVYMFAGSNFYHYNESRHGLDPGYPRPIADHWHGVPSSIDGAFRYGDDGNTYFFKGDKYYRYNEQTGQVDPGFPRSIDDFWTGVP</sequence>
<proteinExistence type="predicted"/>
<reference evidence="2 3" key="1">
    <citation type="journal article" date="2007" name="Science">
        <title>Sea anemone genome reveals ancestral eumetazoan gene repertoire and genomic organization.</title>
        <authorList>
            <person name="Putnam N.H."/>
            <person name="Srivastava M."/>
            <person name="Hellsten U."/>
            <person name="Dirks B."/>
            <person name="Chapman J."/>
            <person name="Salamov A."/>
            <person name="Terry A."/>
            <person name="Shapiro H."/>
            <person name="Lindquist E."/>
            <person name="Kapitonov V.V."/>
            <person name="Jurka J."/>
            <person name="Genikhovich G."/>
            <person name="Grigoriev I.V."/>
            <person name="Lucas S.M."/>
            <person name="Steele R.E."/>
            <person name="Finnerty J.R."/>
            <person name="Technau U."/>
            <person name="Martindale M.Q."/>
            <person name="Rokhsar D.S."/>
        </authorList>
    </citation>
    <scope>NUCLEOTIDE SEQUENCE [LARGE SCALE GENOMIC DNA]</scope>
    <source>
        <strain evidence="3">CH2 X CH6</strain>
    </source>
</reference>
<dbReference type="PROSITE" id="PS51642">
    <property type="entry name" value="HEMOPEXIN_2"/>
    <property type="match status" value="2"/>
</dbReference>